<gene>
    <name evidence="2" type="ORF">K0M31_007750</name>
</gene>
<dbReference type="EMBL" id="JAHYIQ010000002">
    <property type="protein sequence ID" value="KAK1134984.1"/>
    <property type="molecule type" value="Genomic_DNA"/>
</dbReference>
<feature type="transmembrane region" description="Helical" evidence="1">
    <location>
        <begin position="67"/>
        <end position="86"/>
    </location>
</feature>
<proteinExistence type="predicted"/>
<sequence>MDKINRDMEMEHGEALEILKKHAYMAKIYELRFGLFIYERIVPTNETRLRTFPITTEYLILEEKCRLLTLLHLNLSMFLFATIFTGTEMLSILCLKHAVGLSELTRYNE</sequence>
<keyword evidence="1" id="KW-1133">Transmembrane helix</keyword>
<evidence type="ECO:0000256" key="1">
    <source>
        <dbReference type="SAM" id="Phobius"/>
    </source>
</evidence>
<dbReference type="AlphaFoldDB" id="A0AA40KW32"/>
<evidence type="ECO:0000313" key="2">
    <source>
        <dbReference type="EMBL" id="KAK1134984.1"/>
    </source>
</evidence>
<keyword evidence="3" id="KW-1185">Reference proteome</keyword>
<keyword evidence="1" id="KW-0472">Membrane</keyword>
<accession>A0AA40KW32</accession>
<dbReference type="Proteomes" id="UP001177670">
    <property type="component" value="Unassembled WGS sequence"/>
</dbReference>
<name>A0AA40KW32_9HYME</name>
<organism evidence="2 3">
    <name type="scientific">Melipona bicolor</name>
    <dbReference type="NCBI Taxonomy" id="60889"/>
    <lineage>
        <taxon>Eukaryota</taxon>
        <taxon>Metazoa</taxon>
        <taxon>Ecdysozoa</taxon>
        <taxon>Arthropoda</taxon>
        <taxon>Hexapoda</taxon>
        <taxon>Insecta</taxon>
        <taxon>Pterygota</taxon>
        <taxon>Neoptera</taxon>
        <taxon>Endopterygota</taxon>
        <taxon>Hymenoptera</taxon>
        <taxon>Apocrita</taxon>
        <taxon>Aculeata</taxon>
        <taxon>Apoidea</taxon>
        <taxon>Anthophila</taxon>
        <taxon>Apidae</taxon>
        <taxon>Melipona</taxon>
    </lineage>
</organism>
<keyword evidence="1" id="KW-0812">Transmembrane</keyword>
<protein>
    <submittedName>
        <fullName evidence="2">Uncharacterized protein</fullName>
    </submittedName>
</protein>
<reference evidence="2" key="1">
    <citation type="submission" date="2021-10" db="EMBL/GenBank/DDBJ databases">
        <title>Melipona bicolor Genome sequencing and assembly.</title>
        <authorList>
            <person name="Araujo N.S."/>
            <person name="Arias M.C."/>
        </authorList>
    </citation>
    <scope>NUCLEOTIDE SEQUENCE</scope>
    <source>
        <strain evidence="2">USP_2M_L1-L4_2017</strain>
        <tissue evidence="2">Whole body</tissue>
    </source>
</reference>
<comment type="caution">
    <text evidence="2">The sequence shown here is derived from an EMBL/GenBank/DDBJ whole genome shotgun (WGS) entry which is preliminary data.</text>
</comment>
<evidence type="ECO:0000313" key="3">
    <source>
        <dbReference type="Proteomes" id="UP001177670"/>
    </source>
</evidence>